<dbReference type="PANTHER" id="PTHR42916">
    <property type="entry name" value="2-SUCCINYL-5-ENOLPYRUVYL-6-HYDROXY-3-CYCLOHEXENE-1-CARBOXYLATE SYNTHASE"/>
    <property type="match status" value="1"/>
</dbReference>
<evidence type="ECO:0000256" key="3">
    <source>
        <dbReference type="HAMAP-Rule" id="MF_01660"/>
    </source>
</evidence>
<evidence type="ECO:0000259" key="4">
    <source>
        <dbReference type="Pfam" id="PF00561"/>
    </source>
</evidence>
<dbReference type="PANTHER" id="PTHR42916:SF1">
    <property type="entry name" value="PROTEIN PHYLLO, CHLOROPLASTIC"/>
    <property type="match status" value="1"/>
</dbReference>
<dbReference type="InterPro" id="IPR000073">
    <property type="entry name" value="AB_hydrolase_1"/>
</dbReference>
<proteinExistence type="inferred from homology"/>
<dbReference type="RefSeq" id="WP_052475147.1">
    <property type="nucleotide sequence ID" value="NZ_JARTHD010000070.1"/>
</dbReference>
<dbReference type="InterPro" id="IPR029058">
    <property type="entry name" value="AB_hydrolase_fold"/>
</dbReference>
<dbReference type="NCBIfam" id="TIGR03695">
    <property type="entry name" value="menH_SHCHC"/>
    <property type="match status" value="1"/>
</dbReference>
<dbReference type="EC" id="4.2.99.20" evidence="3"/>
<organism evidence="5 6">
    <name type="scientific">Bacillus badius</name>
    <dbReference type="NCBI Taxonomy" id="1455"/>
    <lineage>
        <taxon>Bacteria</taxon>
        <taxon>Bacillati</taxon>
        <taxon>Bacillota</taxon>
        <taxon>Bacilli</taxon>
        <taxon>Bacillales</taxon>
        <taxon>Bacillaceae</taxon>
        <taxon>Pseudobacillus</taxon>
    </lineage>
</organism>
<accession>A0ABR5AT72</accession>
<name>A0ABR5AT72_BACBA</name>
<comment type="catalytic activity">
    <reaction evidence="3">
        <text>5-enolpyruvoyl-6-hydroxy-2-succinyl-cyclohex-3-ene-1-carboxylate = (1R,6R)-6-hydroxy-2-succinyl-cyclohexa-2,4-diene-1-carboxylate + pyruvate</text>
        <dbReference type="Rhea" id="RHEA:25597"/>
        <dbReference type="ChEBI" id="CHEBI:15361"/>
        <dbReference type="ChEBI" id="CHEBI:58689"/>
        <dbReference type="ChEBI" id="CHEBI:58818"/>
        <dbReference type="EC" id="4.2.99.20"/>
    </reaction>
</comment>
<comment type="caution">
    <text evidence="5">The sequence shown here is derived from an EMBL/GenBank/DDBJ whole genome shotgun (WGS) entry which is preliminary data.</text>
</comment>
<comment type="pathway">
    <text evidence="3">Quinol/quinone metabolism; 1,4-dihydroxy-2-naphthoate biosynthesis; 1,4-dihydroxy-2-naphthoate from chorismate: step 3/7.</text>
</comment>
<keyword evidence="6" id="KW-1185">Reference proteome</keyword>
<dbReference type="EMBL" id="JXLP01000012">
    <property type="protein sequence ID" value="KIL77864.1"/>
    <property type="molecule type" value="Genomic_DNA"/>
</dbReference>
<evidence type="ECO:0000256" key="1">
    <source>
        <dbReference type="ARBA" id="ARBA00022428"/>
    </source>
</evidence>
<comment type="subunit">
    <text evidence="3">Monomer.</text>
</comment>
<protein>
    <recommendedName>
        <fullName evidence="3">Putative 2-succinyl-6-hydroxy-2,4-cyclohexadiene-1-carboxylate synthase</fullName>
        <shortName evidence="3">SHCHC synthase</shortName>
        <ecNumber evidence="3">4.2.99.20</ecNumber>
    </recommendedName>
</protein>
<evidence type="ECO:0000313" key="5">
    <source>
        <dbReference type="EMBL" id="KIL77864.1"/>
    </source>
</evidence>
<reference evidence="5 6" key="1">
    <citation type="submission" date="2015-01" db="EMBL/GenBank/DDBJ databases">
        <title>Genome Assembly of Bacillus badius MTCC 1458.</title>
        <authorList>
            <person name="Verma A."/>
            <person name="Khatri I."/>
            <person name="Mual P."/>
            <person name="Subramanian S."/>
            <person name="Krishnamurthi S."/>
        </authorList>
    </citation>
    <scope>NUCLEOTIDE SEQUENCE [LARGE SCALE GENOMIC DNA]</scope>
    <source>
        <strain evidence="5 6">MTCC 1458</strain>
    </source>
</reference>
<dbReference type="InterPro" id="IPR022485">
    <property type="entry name" value="SHCHC_synthase_MenH"/>
</dbReference>
<dbReference type="PRINTS" id="PR00111">
    <property type="entry name" value="ABHYDROLASE"/>
</dbReference>
<gene>
    <name evidence="3" type="primary">menH</name>
    <name evidence="5" type="ORF">SD77_1193</name>
</gene>
<dbReference type="Proteomes" id="UP000031982">
    <property type="component" value="Unassembled WGS sequence"/>
</dbReference>
<feature type="domain" description="AB hydrolase-1" evidence="4">
    <location>
        <begin position="20"/>
        <end position="254"/>
    </location>
</feature>
<dbReference type="HAMAP" id="MF_01660">
    <property type="entry name" value="MenH"/>
    <property type="match status" value="1"/>
</dbReference>
<dbReference type="Gene3D" id="3.40.50.1820">
    <property type="entry name" value="alpha/beta hydrolase"/>
    <property type="match status" value="1"/>
</dbReference>
<comment type="similarity">
    <text evidence="3">Belongs to the AB hydrolase superfamily. MenH family.</text>
</comment>
<comment type="function">
    <text evidence="3">Catalyzes a proton abstraction reaction that results in 2,5-elimination of pyruvate from 2-succinyl-5-enolpyruvyl-6-hydroxy-3-cyclohexene-1-carboxylate (SEPHCHC) and the formation of 2-succinyl-6-hydroxy-2,4-cyclohexadiene-1-carboxylate (SHCHC).</text>
</comment>
<evidence type="ECO:0000313" key="6">
    <source>
        <dbReference type="Proteomes" id="UP000031982"/>
    </source>
</evidence>
<evidence type="ECO:0000256" key="2">
    <source>
        <dbReference type="ARBA" id="ARBA00023239"/>
    </source>
</evidence>
<keyword evidence="1 3" id="KW-0474">Menaquinone biosynthesis</keyword>
<dbReference type="SUPFAM" id="SSF53474">
    <property type="entry name" value="alpha/beta-Hydrolases"/>
    <property type="match status" value="1"/>
</dbReference>
<keyword evidence="2 3" id="KW-0456">Lyase</keyword>
<dbReference type="Pfam" id="PF00561">
    <property type="entry name" value="Abhydrolase_1"/>
    <property type="match status" value="1"/>
</dbReference>
<sequence length="269" mass="30013">MDISIQQRRYHVEINGEGAPLLLLHGFTGSSETWKETMKHLKESYQCMAVDIIGHGKSSCPADRKEYNIELVAEDMKTIMAELGHSRFHVLGYSMGGRLALTIAVLFPALVQSLLLESASPGLKTAEERRARQQSDEALAERIEQEGIEAFVQYWQDIPLFATQKKLPPQKQEAIRLERLRNSPAGLSGSLRGMGTGVQPSWWEALPKLSMPILIMTGTEDQKFARIASEMAQLLPKSVWKEINGAGHAIHVEDSAKFGTIIKEFLSRT</sequence>
<comment type="pathway">
    <text evidence="3">Quinol/quinone metabolism; menaquinone biosynthesis.</text>
</comment>